<dbReference type="InterPro" id="IPR008974">
    <property type="entry name" value="TRAF-like"/>
</dbReference>
<proteinExistence type="predicted"/>
<evidence type="ECO:0000256" key="2">
    <source>
        <dbReference type="SAM" id="MobiDB-lite"/>
    </source>
</evidence>
<gene>
    <name evidence="4" type="ORF">FOL46_003431</name>
</gene>
<feature type="coiled-coil region" evidence="1">
    <location>
        <begin position="21"/>
        <end position="55"/>
    </location>
</feature>
<dbReference type="EMBL" id="JABANN010000220">
    <property type="protein sequence ID" value="KAF4665884.1"/>
    <property type="molecule type" value="Genomic_DNA"/>
</dbReference>
<dbReference type="Proteomes" id="UP000572268">
    <property type="component" value="Unassembled WGS sequence"/>
</dbReference>
<protein>
    <recommendedName>
        <fullName evidence="3">MATH domain-containing protein</fullName>
    </recommendedName>
</protein>
<accession>A0A7J6M305</accession>
<feature type="domain" description="MATH" evidence="3">
    <location>
        <begin position="227"/>
        <end position="286"/>
    </location>
</feature>
<organism evidence="4 5">
    <name type="scientific">Perkinsus olseni</name>
    <name type="common">Perkinsus atlanticus</name>
    <dbReference type="NCBI Taxonomy" id="32597"/>
    <lineage>
        <taxon>Eukaryota</taxon>
        <taxon>Sar</taxon>
        <taxon>Alveolata</taxon>
        <taxon>Perkinsozoa</taxon>
        <taxon>Perkinsea</taxon>
        <taxon>Perkinsida</taxon>
        <taxon>Perkinsidae</taxon>
        <taxon>Perkinsus</taxon>
    </lineage>
</organism>
<sequence length="563" mass="64200">MAENDWKYRINQLGAHIADIEQKHMAEMRRQDREIQTLKDRIDALRMENEHLTMQLGVTEAGTDPLTRRVEWTITGIREQLKVCPKNVSIWSPEFSACGIRNMQLEFFPQGRETATLDGFCSVFFWCPEGTNIKYQLFVGNHYRAPDEDTYDSRMGHGHSNFCLLDAEIDQAADSVTVGVDIIDVSRVYEMGRGEIKASRRVHRLSLNSLVRHEVLVVENRDVSLVEWKISKISRRLAAAPRGASLYSPIFTAAGIHDMLLEFYPNGNANTKKDGYCSLYLRCPEGTQIVVTLIVGSYRKGPIMAKFDGSAGKGLPEFCELAEQINKDEDSIVVGLELKNAAPGTDGGSKKTPSSETGDIYHMHDPLVERTYPIIRGFISGKIPPWSFADRLREVGVPECIFATHDFQLLLQREFEVDSLPFNEVRLVLKGLIKSCRDKRYRARHGDRFDDTKDETTSTDGKIFTAFPPRLEDSAVQTEEALDVTRVSERSPREEHRARLSPEKRCQYLPLDERERYLRGEKQRETSRSGEFETWPSSRIQHIRDEGAAAERDMRRSGVDVLY</sequence>
<dbReference type="Pfam" id="PF22486">
    <property type="entry name" value="MATH_2"/>
    <property type="match status" value="1"/>
</dbReference>
<dbReference type="CDD" id="cd00121">
    <property type="entry name" value="MATH"/>
    <property type="match status" value="2"/>
</dbReference>
<comment type="caution">
    <text evidence="4">The sequence shown here is derived from an EMBL/GenBank/DDBJ whole genome shotgun (WGS) entry which is preliminary data.</text>
</comment>
<evidence type="ECO:0000313" key="4">
    <source>
        <dbReference type="EMBL" id="KAF4665884.1"/>
    </source>
</evidence>
<evidence type="ECO:0000256" key="1">
    <source>
        <dbReference type="SAM" id="Coils"/>
    </source>
</evidence>
<dbReference type="AlphaFoldDB" id="A0A7J6M305"/>
<dbReference type="SUPFAM" id="SSF49599">
    <property type="entry name" value="TRAF domain-like"/>
    <property type="match status" value="2"/>
</dbReference>
<feature type="compositionally biased region" description="Basic and acidic residues" evidence="2">
    <location>
        <begin position="517"/>
        <end position="531"/>
    </location>
</feature>
<evidence type="ECO:0000313" key="5">
    <source>
        <dbReference type="Proteomes" id="UP000572268"/>
    </source>
</evidence>
<dbReference type="Gene3D" id="2.60.210.10">
    <property type="entry name" value="Apoptosis, Tumor Necrosis Factor Receptor Associated Protein 2, Chain A"/>
    <property type="match status" value="1"/>
</dbReference>
<reference evidence="4 5" key="1">
    <citation type="submission" date="2020-04" db="EMBL/GenBank/DDBJ databases">
        <title>Perkinsus olseni comparative genomics.</title>
        <authorList>
            <person name="Bogema D.R."/>
        </authorList>
    </citation>
    <scope>NUCLEOTIDE SEQUENCE [LARGE SCALE GENOMIC DNA]</scope>
    <source>
        <strain evidence="4">ATCC PRA-31</strain>
    </source>
</reference>
<dbReference type="InterPro" id="IPR002083">
    <property type="entry name" value="MATH/TRAF_dom"/>
</dbReference>
<evidence type="ECO:0000259" key="3">
    <source>
        <dbReference type="Pfam" id="PF22486"/>
    </source>
</evidence>
<feature type="region of interest" description="Disordered" evidence="2">
    <location>
        <begin position="517"/>
        <end position="536"/>
    </location>
</feature>
<keyword evidence="1" id="KW-0175">Coiled coil</keyword>
<name>A0A7J6M305_PEROL</name>